<feature type="domain" description="Response regulatory" evidence="3">
    <location>
        <begin position="1"/>
        <end position="75"/>
    </location>
</feature>
<name>A0A2J6Q850_9HELO</name>
<feature type="modified residue" description="4-aspartylphosphate" evidence="2">
    <location>
        <position position="5"/>
    </location>
</feature>
<dbReference type="OrthoDB" id="303614at2759"/>
<evidence type="ECO:0000313" key="4">
    <source>
        <dbReference type="EMBL" id="PMD22450.1"/>
    </source>
</evidence>
<dbReference type="PROSITE" id="PS50110">
    <property type="entry name" value="RESPONSE_REGULATORY"/>
    <property type="match status" value="1"/>
</dbReference>
<dbReference type="InterPro" id="IPR001789">
    <property type="entry name" value="Sig_transdc_resp-reg_receiver"/>
</dbReference>
<organism evidence="4 5">
    <name type="scientific">Hyaloscypha hepaticicola</name>
    <dbReference type="NCBI Taxonomy" id="2082293"/>
    <lineage>
        <taxon>Eukaryota</taxon>
        <taxon>Fungi</taxon>
        <taxon>Dikarya</taxon>
        <taxon>Ascomycota</taxon>
        <taxon>Pezizomycotina</taxon>
        <taxon>Leotiomycetes</taxon>
        <taxon>Helotiales</taxon>
        <taxon>Hyaloscyphaceae</taxon>
        <taxon>Hyaloscypha</taxon>
    </lineage>
</organism>
<dbReference type="STRING" id="1745343.A0A2J6Q850"/>
<evidence type="ECO:0000256" key="1">
    <source>
        <dbReference type="ARBA" id="ARBA00022553"/>
    </source>
</evidence>
<sequence length="90" mass="9993">MAENDISIPVMNGIDSARGIRELENERGQKPAMIIALTGLASASVRQEAFSSGINFFPTKPVSFNELRKFLNDWTPDMEPQTPGVSERRI</sequence>
<dbReference type="PANTHER" id="PTHR43719:SF28">
    <property type="entry name" value="PEROXIDE STRESS-ACTIVATED HISTIDINE KINASE MAK1-RELATED"/>
    <property type="match status" value="1"/>
</dbReference>
<dbReference type="EMBL" id="KZ613477">
    <property type="protein sequence ID" value="PMD22450.1"/>
    <property type="molecule type" value="Genomic_DNA"/>
</dbReference>
<gene>
    <name evidence="4" type="ORF">NA56DRAFT_747726</name>
</gene>
<dbReference type="GO" id="GO:0000160">
    <property type="term" value="P:phosphorelay signal transduction system"/>
    <property type="evidence" value="ECO:0007669"/>
    <property type="project" value="InterPro"/>
</dbReference>
<proteinExistence type="predicted"/>
<dbReference type="Gene3D" id="3.40.50.2300">
    <property type="match status" value="1"/>
</dbReference>
<evidence type="ECO:0000256" key="2">
    <source>
        <dbReference type="PROSITE-ProRule" id="PRU00169"/>
    </source>
</evidence>
<keyword evidence="5" id="KW-1185">Reference proteome</keyword>
<protein>
    <recommendedName>
        <fullName evidence="3">Response regulatory domain-containing protein</fullName>
    </recommendedName>
</protein>
<accession>A0A2J6Q850</accession>
<evidence type="ECO:0000259" key="3">
    <source>
        <dbReference type="PROSITE" id="PS50110"/>
    </source>
</evidence>
<evidence type="ECO:0000313" key="5">
    <source>
        <dbReference type="Proteomes" id="UP000235672"/>
    </source>
</evidence>
<dbReference type="PANTHER" id="PTHR43719">
    <property type="entry name" value="TWO-COMPONENT HISTIDINE KINASE"/>
    <property type="match status" value="1"/>
</dbReference>
<dbReference type="Proteomes" id="UP000235672">
    <property type="component" value="Unassembled WGS sequence"/>
</dbReference>
<dbReference type="InterPro" id="IPR011006">
    <property type="entry name" value="CheY-like_superfamily"/>
</dbReference>
<dbReference type="SUPFAM" id="SSF52172">
    <property type="entry name" value="CheY-like"/>
    <property type="match status" value="1"/>
</dbReference>
<reference evidence="4 5" key="1">
    <citation type="submission" date="2016-05" db="EMBL/GenBank/DDBJ databases">
        <title>A degradative enzymes factory behind the ericoid mycorrhizal symbiosis.</title>
        <authorList>
            <consortium name="DOE Joint Genome Institute"/>
            <person name="Martino E."/>
            <person name="Morin E."/>
            <person name="Grelet G."/>
            <person name="Kuo A."/>
            <person name="Kohler A."/>
            <person name="Daghino S."/>
            <person name="Barry K."/>
            <person name="Choi C."/>
            <person name="Cichocki N."/>
            <person name="Clum A."/>
            <person name="Copeland A."/>
            <person name="Hainaut M."/>
            <person name="Haridas S."/>
            <person name="Labutti K."/>
            <person name="Lindquist E."/>
            <person name="Lipzen A."/>
            <person name="Khouja H.-R."/>
            <person name="Murat C."/>
            <person name="Ohm R."/>
            <person name="Olson A."/>
            <person name="Spatafora J."/>
            <person name="Veneault-Fourrey C."/>
            <person name="Henrissat B."/>
            <person name="Grigoriev I."/>
            <person name="Martin F."/>
            <person name="Perotto S."/>
        </authorList>
    </citation>
    <scope>NUCLEOTIDE SEQUENCE [LARGE SCALE GENOMIC DNA]</scope>
    <source>
        <strain evidence="4 5">UAMH 7357</strain>
    </source>
</reference>
<keyword evidence="1 2" id="KW-0597">Phosphoprotein</keyword>
<dbReference type="AlphaFoldDB" id="A0A2J6Q850"/>
<dbReference type="InterPro" id="IPR050956">
    <property type="entry name" value="2C_system_His_kinase"/>
</dbReference>